<name>A0AAN6WHZ1_9PEZI</name>
<dbReference type="EMBL" id="MU864753">
    <property type="protein sequence ID" value="KAK4182114.1"/>
    <property type="molecule type" value="Genomic_DNA"/>
</dbReference>
<evidence type="ECO:0000256" key="1">
    <source>
        <dbReference type="SAM" id="MobiDB-lite"/>
    </source>
</evidence>
<feature type="domain" description="Protein kinase" evidence="2">
    <location>
        <begin position="164"/>
        <end position="508"/>
    </location>
</feature>
<feature type="compositionally biased region" description="Polar residues" evidence="1">
    <location>
        <begin position="641"/>
        <end position="659"/>
    </location>
</feature>
<feature type="region of interest" description="Disordered" evidence="1">
    <location>
        <begin position="640"/>
        <end position="662"/>
    </location>
</feature>
<dbReference type="CDD" id="cd00180">
    <property type="entry name" value="PKc"/>
    <property type="match status" value="1"/>
</dbReference>
<dbReference type="PANTHER" id="PTHR33112:SF10">
    <property type="entry name" value="TOL"/>
    <property type="match status" value="1"/>
</dbReference>
<dbReference type="InterPro" id="IPR000719">
    <property type="entry name" value="Prot_kinase_dom"/>
</dbReference>
<dbReference type="Pfam" id="PF06985">
    <property type="entry name" value="HET"/>
    <property type="match status" value="1"/>
</dbReference>
<feature type="compositionally biased region" description="Polar residues" evidence="1">
    <location>
        <begin position="564"/>
        <end position="588"/>
    </location>
</feature>
<protein>
    <recommendedName>
        <fullName evidence="2">Protein kinase domain-containing protein</fullName>
    </recommendedName>
</protein>
<dbReference type="Gene3D" id="3.30.200.20">
    <property type="entry name" value="Phosphorylase Kinase, domain 1"/>
    <property type="match status" value="1"/>
</dbReference>
<keyword evidence="4" id="KW-1185">Reference proteome</keyword>
<dbReference type="PROSITE" id="PS00108">
    <property type="entry name" value="PROTEIN_KINASE_ST"/>
    <property type="match status" value="1"/>
</dbReference>
<feature type="region of interest" description="Disordered" evidence="1">
    <location>
        <begin position="530"/>
        <end position="598"/>
    </location>
</feature>
<reference evidence="3" key="2">
    <citation type="submission" date="2023-05" db="EMBL/GenBank/DDBJ databases">
        <authorList>
            <consortium name="Lawrence Berkeley National Laboratory"/>
            <person name="Steindorff A."/>
            <person name="Hensen N."/>
            <person name="Bonometti L."/>
            <person name="Westerberg I."/>
            <person name="Brannstrom I.O."/>
            <person name="Guillou S."/>
            <person name="Cros-Aarteil S."/>
            <person name="Calhoun S."/>
            <person name="Haridas S."/>
            <person name="Kuo A."/>
            <person name="Mondo S."/>
            <person name="Pangilinan J."/>
            <person name="Riley R."/>
            <person name="Labutti K."/>
            <person name="Andreopoulos B."/>
            <person name="Lipzen A."/>
            <person name="Chen C."/>
            <person name="Yanf M."/>
            <person name="Daum C."/>
            <person name="Ng V."/>
            <person name="Clum A."/>
            <person name="Ohm R."/>
            <person name="Martin F."/>
            <person name="Silar P."/>
            <person name="Natvig D."/>
            <person name="Lalanne C."/>
            <person name="Gautier V."/>
            <person name="Ament-Velasquez S.L."/>
            <person name="Kruys A."/>
            <person name="Hutchinson M.I."/>
            <person name="Powell A.J."/>
            <person name="Barry K."/>
            <person name="Miller A.N."/>
            <person name="Grigoriev I.V."/>
            <person name="Debuchy R."/>
            <person name="Gladieux P."/>
            <person name="Thoren M.H."/>
            <person name="Johannesson H."/>
        </authorList>
    </citation>
    <scope>NUCLEOTIDE SEQUENCE</scope>
    <source>
        <strain evidence="3">PSN309</strain>
    </source>
</reference>
<dbReference type="PANTHER" id="PTHR33112">
    <property type="entry name" value="DOMAIN PROTEIN, PUTATIVE-RELATED"/>
    <property type="match status" value="1"/>
</dbReference>
<sequence>MRHEVESQFRKSDAQRFLPEGSLDDLIDTDAILWELEDEEELTRRTDLRDLTEFIDTRARKLFAITIRHLGFSGSDLRKTMQLFKDKGFDDKQLPLKPLQSLGDYSEHQLAAFNAGLRRPIWSMSQIEHFFAGQWKFLVPVFEIATEKQYHQDFARACILPFTKSYTARSDKGSFGQVYKYQVHPNHVRDPEKNITYEYVAVKEVQLRDEEERQKMIKNWENEAQILQKMNSLQQKHIVRFLTAFRHGDKGNEDHYLMFEWADGGTLRTLWKTERPLTPLLVKEAITQLHGLATALDKAHYPVTGPTFRHGDLKPENILCFKDNDGIGTLKIADWGLAKQQNVVTELRSNKTSTEFGTRRYESPEEETGDGVSVGSNTLLTPGQTTSSKGNRRSRLYDMWAMGCITLEFVVWLLYGPNGLRCFNAAICTPHRDHPPFYEVVEENGKKEAKLHQVARTWIDHMAKDPRCEVGETSLGKLLEFVDKRLLCVKLPTRLATIKNLADLSPVSSRRPSTASQNSGLSEGAGLTLSAQATPGRPETGVPSLLISNANNPEPLPTPPIYTATVSSPTTKTDSSRISRTAADLTTPSPRPITKGGPERARADEFILHMEEIVKPDVDEDGYWLPPTSQPTNLPPGFIATASSSQPESAQQTQDSSGRQGLMVPRLERIDYGSTNLDNTWTRFVDNVFGSRVLGSIQKQLLKGPTHPPALCDECKGFRDNLWKPAFGQTYQLSDLETRATKGTCYLCRLFWRTCERLDFTRVSSVLMQREGSSININSLSGSALSIFRTPNFTTSIDETIQVGFGALPEATSHSHFEVLRKWVSHCNSHHTCNNRAHPGETTASSSAFSAGGRTLPTRLLQVGKPGDLQVRLVKPSSTETGSWIALSHQWGSAPHFSTTTDNLQDHLTGIPLGSLPQTFRDAVTVTRELGCPYLWIDSLCIIQEGADRDFNEEANRMEKVYSGAYCVIAADREAGHSAGFLKPRRPRDFVAFQNDSQSGEFYISEDIDDFNGHVLEGDLNRRGWVLQEHALARRTMYFTEWQTYWECGDGVRCETLVTMRNKRANFLGDSNFPKILMSAHQAERIQRCQGLFKQYSQLALTRVHDRPTAIDGLQARIISALSCQGGFGVLDEGVKAKGLLRRSLLWYCDGSLTTRMERITFPPDNAIAKVPSWSWMAYAGCIEYISPEFGMVEWAELQSPWSPPGRDDVLALVGEAREYDATKAGRGESKLFYDNPGTPGRRFCVVLGTQKGSVKKKYVILVQEKTGRVVLGSKKIYERVGAGYLPSNCIHEQGMEVTIH</sequence>
<dbReference type="PROSITE" id="PS50011">
    <property type="entry name" value="PROTEIN_KINASE_DOM"/>
    <property type="match status" value="1"/>
</dbReference>
<evidence type="ECO:0000313" key="4">
    <source>
        <dbReference type="Proteomes" id="UP001302126"/>
    </source>
</evidence>
<dbReference type="InterPro" id="IPR008271">
    <property type="entry name" value="Ser/Thr_kinase_AS"/>
</dbReference>
<dbReference type="SUPFAM" id="SSF56112">
    <property type="entry name" value="Protein kinase-like (PK-like)"/>
    <property type="match status" value="1"/>
</dbReference>
<evidence type="ECO:0000259" key="2">
    <source>
        <dbReference type="PROSITE" id="PS50011"/>
    </source>
</evidence>
<reference evidence="3" key="1">
    <citation type="journal article" date="2023" name="Mol. Phylogenet. Evol.">
        <title>Genome-scale phylogeny and comparative genomics of the fungal order Sordariales.</title>
        <authorList>
            <person name="Hensen N."/>
            <person name="Bonometti L."/>
            <person name="Westerberg I."/>
            <person name="Brannstrom I.O."/>
            <person name="Guillou S."/>
            <person name="Cros-Aarteil S."/>
            <person name="Calhoun S."/>
            <person name="Haridas S."/>
            <person name="Kuo A."/>
            <person name="Mondo S."/>
            <person name="Pangilinan J."/>
            <person name="Riley R."/>
            <person name="LaButti K."/>
            <person name="Andreopoulos B."/>
            <person name="Lipzen A."/>
            <person name="Chen C."/>
            <person name="Yan M."/>
            <person name="Daum C."/>
            <person name="Ng V."/>
            <person name="Clum A."/>
            <person name="Steindorff A."/>
            <person name="Ohm R.A."/>
            <person name="Martin F."/>
            <person name="Silar P."/>
            <person name="Natvig D.O."/>
            <person name="Lalanne C."/>
            <person name="Gautier V."/>
            <person name="Ament-Velasquez S.L."/>
            <person name="Kruys A."/>
            <person name="Hutchinson M.I."/>
            <person name="Powell A.J."/>
            <person name="Barry K."/>
            <person name="Miller A.N."/>
            <person name="Grigoriev I.V."/>
            <person name="Debuchy R."/>
            <person name="Gladieux P."/>
            <person name="Hiltunen Thoren M."/>
            <person name="Johannesson H."/>
        </authorList>
    </citation>
    <scope>NUCLEOTIDE SEQUENCE</scope>
    <source>
        <strain evidence="3">PSN309</strain>
    </source>
</reference>
<feature type="compositionally biased region" description="Polar residues" evidence="1">
    <location>
        <begin position="374"/>
        <end position="389"/>
    </location>
</feature>
<dbReference type="InterPro" id="IPR010730">
    <property type="entry name" value="HET"/>
</dbReference>
<organism evidence="3 4">
    <name type="scientific">Podospora australis</name>
    <dbReference type="NCBI Taxonomy" id="1536484"/>
    <lineage>
        <taxon>Eukaryota</taxon>
        <taxon>Fungi</taxon>
        <taxon>Dikarya</taxon>
        <taxon>Ascomycota</taxon>
        <taxon>Pezizomycotina</taxon>
        <taxon>Sordariomycetes</taxon>
        <taxon>Sordariomycetidae</taxon>
        <taxon>Sordariales</taxon>
        <taxon>Podosporaceae</taxon>
        <taxon>Podospora</taxon>
    </lineage>
</organism>
<dbReference type="GO" id="GO:0004672">
    <property type="term" value="F:protein kinase activity"/>
    <property type="evidence" value="ECO:0007669"/>
    <property type="project" value="InterPro"/>
</dbReference>
<evidence type="ECO:0000313" key="3">
    <source>
        <dbReference type="EMBL" id="KAK4182114.1"/>
    </source>
</evidence>
<accession>A0AAN6WHZ1</accession>
<feature type="region of interest" description="Disordered" evidence="1">
    <location>
        <begin position="506"/>
        <end position="525"/>
    </location>
</feature>
<gene>
    <name evidence="3" type="ORF">QBC35DRAFT_421252</name>
</gene>
<dbReference type="GO" id="GO:0005524">
    <property type="term" value="F:ATP binding"/>
    <property type="evidence" value="ECO:0007669"/>
    <property type="project" value="InterPro"/>
</dbReference>
<dbReference type="Proteomes" id="UP001302126">
    <property type="component" value="Unassembled WGS sequence"/>
</dbReference>
<dbReference type="Pfam" id="PF00069">
    <property type="entry name" value="Pkinase"/>
    <property type="match status" value="1"/>
</dbReference>
<feature type="compositionally biased region" description="Polar residues" evidence="1">
    <location>
        <begin position="506"/>
        <end position="521"/>
    </location>
</feature>
<feature type="region of interest" description="Disordered" evidence="1">
    <location>
        <begin position="354"/>
        <end position="391"/>
    </location>
</feature>
<dbReference type="InterPro" id="IPR011009">
    <property type="entry name" value="Kinase-like_dom_sf"/>
</dbReference>
<dbReference type="Gene3D" id="1.10.510.10">
    <property type="entry name" value="Transferase(Phosphotransferase) domain 1"/>
    <property type="match status" value="1"/>
</dbReference>
<proteinExistence type="predicted"/>
<comment type="caution">
    <text evidence="3">The sequence shown here is derived from an EMBL/GenBank/DDBJ whole genome shotgun (WGS) entry which is preliminary data.</text>
</comment>
<dbReference type="SMART" id="SM00220">
    <property type="entry name" value="S_TKc"/>
    <property type="match status" value="1"/>
</dbReference>